<keyword evidence="1" id="KW-0812">Transmembrane</keyword>
<evidence type="ECO:0000313" key="2">
    <source>
        <dbReference type="EMBL" id="EIE82788.1"/>
    </source>
</evidence>
<proteinExistence type="predicted"/>
<reference evidence="2 3" key="1">
    <citation type="journal article" date="2009" name="PLoS Genet.">
        <title>Genomic analysis of the basal lineage fungus Rhizopus oryzae reveals a whole-genome duplication.</title>
        <authorList>
            <person name="Ma L.-J."/>
            <person name="Ibrahim A.S."/>
            <person name="Skory C."/>
            <person name="Grabherr M.G."/>
            <person name="Burger G."/>
            <person name="Butler M."/>
            <person name="Elias M."/>
            <person name="Idnurm A."/>
            <person name="Lang B.F."/>
            <person name="Sone T."/>
            <person name="Abe A."/>
            <person name="Calvo S.E."/>
            <person name="Corrochano L.M."/>
            <person name="Engels R."/>
            <person name="Fu J."/>
            <person name="Hansberg W."/>
            <person name="Kim J.-M."/>
            <person name="Kodira C.D."/>
            <person name="Koehrsen M.J."/>
            <person name="Liu B."/>
            <person name="Miranda-Saavedra D."/>
            <person name="O'Leary S."/>
            <person name="Ortiz-Castellanos L."/>
            <person name="Poulter R."/>
            <person name="Rodriguez-Romero J."/>
            <person name="Ruiz-Herrera J."/>
            <person name="Shen Y.-Q."/>
            <person name="Zeng Q."/>
            <person name="Galagan J."/>
            <person name="Birren B.W."/>
            <person name="Cuomo C.A."/>
            <person name="Wickes B.L."/>
        </authorList>
    </citation>
    <scope>NUCLEOTIDE SEQUENCE [LARGE SCALE GENOMIC DNA]</scope>
    <source>
        <strain evidence="3">RA 99-880 / ATCC MYA-4621 / FGSC 9543 / NRRL 43880</strain>
    </source>
</reference>
<dbReference type="EMBL" id="CH476736">
    <property type="protein sequence ID" value="EIE82788.1"/>
    <property type="molecule type" value="Genomic_DNA"/>
</dbReference>
<name>I1C2V8_RHIO9</name>
<organism evidence="2 3">
    <name type="scientific">Rhizopus delemar (strain RA 99-880 / ATCC MYA-4621 / FGSC 9543 / NRRL 43880)</name>
    <name type="common">Mucormycosis agent</name>
    <name type="synonym">Rhizopus arrhizus var. delemar</name>
    <dbReference type="NCBI Taxonomy" id="246409"/>
    <lineage>
        <taxon>Eukaryota</taxon>
        <taxon>Fungi</taxon>
        <taxon>Fungi incertae sedis</taxon>
        <taxon>Mucoromycota</taxon>
        <taxon>Mucoromycotina</taxon>
        <taxon>Mucoromycetes</taxon>
        <taxon>Mucorales</taxon>
        <taxon>Mucorineae</taxon>
        <taxon>Rhizopodaceae</taxon>
        <taxon>Rhizopus</taxon>
    </lineage>
</organism>
<gene>
    <name evidence="2" type="ORF">RO3G_07493</name>
</gene>
<evidence type="ECO:0000256" key="1">
    <source>
        <dbReference type="SAM" id="Phobius"/>
    </source>
</evidence>
<dbReference type="Proteomes" id="UP000009138">
    <property type="component" value="Unassembled WGS sequence"/>
</dbReference>
<dbReference type="VEuPathDB" id="FungiDB:RO3G_07493"/>
<keyword evidence="1" id="KW-1133">Transmembrane helix</keyword>
<keyword evidence="1" id="KW-0472">Membrane</keyword>
<evidence type="ECO:0000313" key="3">
    <source>
        <dbReference type="Proteomes" id="UP000009138"/>
    </source>
</evidence>
<dbReference type="AlphaFoldDB" id="I1C2V8"/>
<sequence>MILLDVLRKSKQTEPAFENHSPYMSKWNSYNDNNIENHGNEISLSATSKQLMINKEEMGCRILCCCCFPCLPLWGRTLCCLGFLGVCVFLVTFILIVSTFKAPQVLLVESAYEQQNGIYNAKYSLQNDNFFGFDFENIKVMAYYSGMIETVGFLCKSWYTDKVPKIH</sequence>
<dbReference type="RefSeq" id="XP_067518184.1">
    <property type="nucleotide sequence ID" value="XM_067662083.1"/>
</dbReference>
<feature type="transmembrane region" description="Helical" evidence="1">
    <location>
        <begin position="81"/>
        <end position="100"/>
    </location>
</feature>
<keyword evidence="3" id="KW-1185">Reference proteome</keyword>
<dbReference type="InParanoid" id="I1C2V8"/>
<protein>
    <submittedName>
        <fullName evidence="2">Uncharacterized protein</fullName>
    </submittedName>
</protein>
<accession>I1C2V8</accession>
<dbReference type="GeneID" id="93614464"/>